<accession>A0A4Y2UI17</accession>
<evidence type="ECO:0000313" key="2">
    <source>
        <dbReference type="EMBL" id="GBO11250.1"/>
    </source>
</evidence>
<keyword evidence="3" id="KW-1185">Reference proteome</keyword>
<sequence length="147" mass="17239">MAYGDALKTTRPLRFQCVAIDHNVREHGLAWNYISRHPGASHVTTFICFQKKRNKGTIMEWSSRDVRYEQIADQYWYGLFGDFKLIIDRNTGYFNATKLCQQGGKCFKDWLRNKDSKELIEYYRQKRSAADVQEASEFMTVVEGYGN</sequence>
<reference evidence="2 3" key="1">
    <citation type="journal article" date="2019" name="Sci. Rep.">
        <title>Orb-weaving spider Araneus ventricosus genome elucidates the spidroin gene catalogue.</title>
        <authorList>
            <person name="Kono N."/>
            <person name="Nakamura H."/>
            <person name="Ohtoshi R."/>
            <person name="Moran D.A.P."/>
            <person name="Shinohara A."/>
            <person name="Yoshida Y."/>
            <person name="Fujiwara M."/>
            <person name="Mori M."/>
            <person name="Tomita M."/>
            <person name="Arakawa K."/>
        </authorList>
    </citation>
    <scope>NUCLEOTIDE SEQUENCE [LARGE SCALE GENOMIC DNA]</scope>
</reference>
<gene>
    <name evidence="2" type="primary">IIV6-313L_5</name>
    <name evidence="2" type="ORF">AVEN_156288_1</name>
</gene>
<dbReference type="InterPro" id="IPR017880">
    <property type="entry name" value="KilA_N"/>
</dbReference>
<dbReference type="PROSITE" id="PS51301">
    <property type="entry name" value="KILA_N"/>
    <property type="match status" value="1"/>
</dbReference>
<evidence type="ECO:0000259" key="1">
    <source>
        <dbReference type="PROSITE" id="PS51301"/>
    </source>
</evidence>
<dbReference type="Pfam" id="PF04383">
    <property type="entry name" value="KilA-N"/>
    <property type="match status" value="1"/>
</dbReference>
<dbReference type="Proteomes" id="UP000499080">
    <property type="component" value="Unassembled WGS sequence"/>
</dbReference>
<dbReference type="AlphaFoldDB" id="A0A4Y2UI17"/>
<evidence type="ECO:0000313" key="3">
    <source>
        <dbReference type="Proteomes" id="UP000499080"/>
    </source>
</evidence>
<dbReference type="EMBL" id="BGPR01036162">
    <property type="protein sequence ID" value="GBO11250.1"/>
    <property type="molecule type" value="Genomic_DNA"/>
</dbReference>
<dbReference type="OrthoDB" id="6472712at2759"/>
<name>A0A4Y2UI17_ARAVE</name>
<dbReference type="InterPro" id="IPR018004">
    <property type="entry name" value="KilA/APSES_HTH"/>
</dbReference>
<feature type="domain" description="KilA-N" evidence="1">
    <location>
        <begin position="74"/>
        <end position="147"/>
    </location>
</feature>
<organism evidence="2 3">
    <name type="scientific">Araneus ventricosus</name>
    <name type="common">Orbweaver spider</name>
    <name type="synonym">Epeira ventricosa</name>
    <dbReference type="NCBI Taxonomy" id="182803"/>
    <lineage>
        <taxon>Eukaryota</taxon>
        <taxon>Metazoa</taxon>
        <taxon>Ecdysozoa</taxon>
        <taxon>Arthropoda</taxon>
        <taxon>Chelicerata</taxon>
        <taxon>Arachnida</taxon>
        <taxon>Araneae</taxon>
        <taxon>Araneomorphae</taxon>
        <taxon>Entelegynae</taxon>
        <taxon>Araneoidea</taxon>
        <taxon>Araneidae</taxon>
        <taxon>Araneus</taxon>
    </lineage>
</organism>
<comment type="caution">
    <text evidence="2">The sequence shown here is derived from an EMBL/GenBank/DDBJ whole genome shotgun (WGS) entry which is preliminary data.</text>
</comment>
<proteinExistence type="predicted"/>
<protein>
    <submittedName>
        <fullName evidence="2">KilA-N domain-containing protein 313L</fullName>
    </submittedName>
</protein>